<evidence type="ECO:0000256" key="2">
    <source>
        <dbReference type="ARBA" id="ARBA00022630"/>
    </source>
</evidence>
<dbReference type="InterPro" id="IPR001155">
    <property type="entry name" value="OxRdtase_FMN_N"/>
</dbReference>
<gene>
    <name evidence="7" type="ORF">HPULCUR_000711</name>
</gene>
<keyword evidence="8" id="KW-1185">Reference proteome</keyword>
<dbReference type="PANTHER" id="PTHR43303:SF4">
    <property type="entry name" value="NADPH DEHYDROGENASE C23G7.10C-RELATED"/>
    <property type="match status" value="1"/>
</dbReference>
<keyword evidence="2" id="KW-0285">Flavoprotein</keyword>
<dbReference type="EMBL" id="BAABUJ010000004">
    <property type="protein sequence ID" value="GAA5795355.1"/>
    <property type="molecule type" value="Genomic_DNA"/>
</dbReference>
<keyword evidence="4" id="KW-0521">NADP</keyword>
<evidence type="ECO:0000256" key="4">
    <source>
        <dbReference type="ARBA" id="ARBA00022857"/>
    </source>
</evidence>
<sequence length="398" mass="44120">MSSNYLFQSVQPQGANVPAEINSISTEEVPKLFTPITCKSVTFRNRIVVPPMCMYSSTDGFLNDYHVAHYGSFALKRPAMVIIEATAVEARGRISAHDSGIWSDDHIVPLQRVVNVLKSQGTVAGIQIAHAGRKANMGTSWMPGGYHNLSEQEEGWPSDVVGPSESAFDEVHANPNALSISELKEIVQKWADAAIRANKAGIDVLEIHSAHGYLLHNFLSGNSNQRTDQYGGSLENRLRFPLEVAQAVRNVWPQEKPLWVRLSGTDFENPEILGHDETGWDIYQSIEYAKALKEIGVDVIDVSSGGNLPNVKYPVDKLYQVPLSNAIKHKANIATGAVGMITEPKEAEEILQKEEADFILVGREHLRNPAWTNRAASELGVHVKWINQYERANRRPKL</sequence>
<name>A0ABP9XLW3_9FUNG</name>
<evidence type="ECO:0000256" key="1">
    <source>
        <dbReference type="ARBA" id="ARBA00001917"/>
    </source>
</evidence>
<dbReference type="InterPro" id="IPR013785">
    <property type="entry name" value="Aldolase_TIM"/>
</dbReference>
<proteinExistence type="predicted"/>
<keyword evidence="3" id="KW-0288">FMN</keyword>
<comment type="cofactor">
    <cofactor evidence="1">
        <name>FMN</name>
        <dbReference type="ChEBI" id="CHEBI:58210"/>
    </cofactor>
</comment>
<evidence type="ECO:0000313" key="8">
    <source>
        <dbReference type="Proteomes" id="UP001476247"/>
    </source>
</evidence>
<dbReference type="SUPFAM" id="SSF51395">
    <property type="entry name" value="FMN-linked oxidoreductases"/>
    <property type="match status" value="1"/>
</dbReference>
<dbReference type="CDD" id="cd02932">
    <property type="entry name" value="OYE_YqiM_FMN"/>
    <property type="match status" value="1"/>
</dbReference>
<dbReference type="Pfam" id="PF00724">
    <property type="entry name" value="Oxidored_FMN"/>
    <property type="match status" value="1"/>
</dbReference>
<organism evidence="7 8">
    <name type="scientific">Helicostylum pulchrum</name>
    <dbReference type="NCBI Taxonomy" id="562976"/>
    <lineage>
        <taxon>Eukaryota</taxon>
        <taxon>Fungi</taxon>
        <taxon>Fungi incertae sedis</taxon>
        <taxon>Mucoromycota</taxon>
        <taxon>Mucoromycotina</taxon>
        <taxon>Mucoromycetes</taxon>
        <taxon>Mucorales</taxon>
        <taxon>Mucorineae</taxon>
        <taxon>Mucoraceae</taxon>
        <taxon>Helicostylum</taxon>
    </lineage>
</organism>
<keyword evidence="5" id="KW-0560">Oxidoreductase</keyword>
<dbReference type="Proteomes" id="UP001476247">
    <property type="component" value="Unassembled WGS sequence"/>
</dbReference>
<feature type="domain" description="NADH:flavin oxidoreductase/NADH oxidase N-terminal" evidence="6">
    <location>
        <begin position="31"/>
        <end position="379"/>
    </location>
</feature>
<reference evidence="7 8" key="1">
    <citation type="submission" date="2024-04" db="EMBL/GenBank/DDBJ databases">
        <title>genome sequences of Mucor flavus KT1a and Helicostylum pulchrum KT1b strains isolation_sourced from the surface of a dry-aged beef.</title>
        <authorList>
            <person name="Toyotome T."/>
            <person name="Hosono M."/>
            <person name="Torimaru M."/>
            <person name="Fukuda K."/>
            <person name="Mikami N."/>
        </authorList>
    </citation>
    <scope>NUCLEOTIDE SEQUENCE [LARGE SCALE GENOMIC DNA]</scope>
    <source>
        <strain evidence="7 8">KT1b</strain>
    </source>
</reference>
<evidence type="ECO:0000256" key="3">
    <source>
        <dbReference type="ARBA" id="ARBA00022643"/>
    </source>
</evidence>
<dbReference type="PANTHER" id="PTHR43303">
    <property type="entry name" value="NADPH DEHYDROGENASE C23G7.10C-RELATED"/>
    <property type="match status" value="1"/>
</dbReference>
<dbReference type="Gene3D" id="3.20.20.70">
    <property type="entry name" value="Aldolase class I"/>
    <property type="match status" value="1"/>
</dbReference>
<evidence type="ECO:0000256" key="5">
    <source>
        <dbReference type="ARBA" id="ARBA00023002"/>
    </source>
</evidence>
<evidence type="ECO:0000313" key="7">
    <source>
        <dbReference type="EMBL" id="GAA5795355.1"/>
    </source>
</evidence>
<comment type="caution">
    <text evidence="7">The sequence shown here is derived from an EMBL/GenBank/DDBJ whole genome shotgun (WGS) entry which is preliminary data.</text>
</comment>
<dbReference type="InterPro" id="IPR044152">
    <property type="entry name" value="YqjM-like"/>
</dbReference>
<evidence type="ECO:0000259" key="6">
    <source>
        <dbReference type="Pfam" id="PF00724"/>
    </source>
</evidence>
<protein>
    <recommendedName>
        <fullName evidence="6">NADH:flavin oxidoreductase/NADH oxidase N-terminal domain-containing protein</fullName>
    </recommendedName>
</protein>
<accession>A0ABP9XLW3</accession>